<evidence type="ECO:0000313" key="3">
    <source>
        <dbReference type="EMBL" id="MPM28605.1"/>
    </source>
</evidence>
<dbReference type="Gene3D" id="3.90.190.20">
    <property type="entry name" value="Mur ligase, C-terminal domain"/>
    <property type="match status" value="1"/>
</dbReference>
<dbReference type="EMBL" id="VSSQ01005299">
    <property type="protein sequence ID" value="MPM28605.1"/>
    <property type="molecule type" value="Genomic_DNA"/>
</dbReference>
<feature type="domain" description="Mur ligase C-terminal" evidence="1">
    <location>
        <begin position="294"/>
        <end position="424"/>
    </location>
</feature>
<organism evidence="3">
    <name type="scientific">bioreactor metagenome</name>
    <dbReference type="NCBI Taxonomy" id="1076179"/>
    <lineage>
        <taxon>unclassified sequences</taxon>
        <taxon>metagenomes</taxon>
        <taxon>ecological metagenomes</taxon>
    </lineage>
</organism>
<dbReference type="Pfam" id="PF02875">
    <property type="entry name" value="Mur_ligase_C"/>
    <property type="match status" value="1"/>
</dbReference>
<dbReference type="AlphaFoldDB" id="A0A644YJ42"/>
<dbReference type="EC" id="6.3.2.45" evidence="3"/>
<dbReference type="SUPFAM" id="SSF53244">
    <property type="entry name" value="MurD-like peptide ligases, peptide-binding domain"/>
    <property type="match status" value="1"/>
</dbReference>
<gene>
    <name evidence="3" type="primary">mpl_7</name>
    <name evidence="3" type="ORF">SDC9_75131</name>
</gene>
<dbReference type="InterPro" id="IPR036565">
    <property type="entry name" value="Mur-like_cat_sf"/>
</dbReference>
<dbReference type="GO" id="GO:0005524">
    <property type="term" value="F:ATP binding"/>
    <property type="evidence" value="ECO:0007669"/>
    <property type="project" value="InterPro"/>
</dbReference>
<dbReference type="PANTHER" id="PTHR43445:SF5">
    <property type="entry name" value="UDP-N-ACETYLMURAMATE--L-ALANYL-GAMMA-D-GLUTAMYL-MESO-2,6-DIAMINOHEPTANDIOATE LIGASE"/>
    <property type="match status" value="1"/>
</dbReference>
<dbReference type="Gene3D" id="3.40.1190.10">
    <property type="entry name" value="Mur-like, catalytic domain"/>
    <property type="match status" value="1"/>
</dbReference>
<name>A0A644YJ42_9ZZZZ</name>
<dbReference type="PANTHER" id="PTHR43445">
    <property type="entry name" value="UDP-N-ACETYLMURAMATE--L-ALANINE LIGASE-RELATED"/>
    <property type="match status" value="1"/>
</dbReference>
<reference evidence="3" key="1">
    <citation type="submission" date="2019-08" db="EMBL/GenBank/DDBJ databases">
        <authorList>
            <person name="Kucharzyk K."/>
            <person name="Murdoch R.W."/>
            <person name="Higgins S."/>
            <person name="Loffler F."/>
        </authorList>
    </citation>
    <scope>NUCLEOTIDE SEQUENCE</scope>
</reference>
<dbReference type="SUPFAM" id="SSF53623">
    <property type="entry name" value="MurD-like peptide ligases, catalytic domain"/>
    <property type="match status" value="1"/>
</dbReference>
<dbReference type="SUPFAM" id="SSF51984">
    <property type="entry name" value="MurCD N-terminal domain"/>
    <property type="match status" value="1"/>
</dbReference>
<dbReference type="GO" id="GO:0106418">
    <property type="term" value="F:UDP-N-acetylmuramate-L-alanyl-gamma-D-glutamyl-meso-2,6-diaminoheptanedioate ligase activity"/>
    <property type="evidence" value="ECO:0007669"/>
    <property type="project" value="UniProtKB-EC"/>
</dbReference>
<dbReference type="Pfam" id="PF08245">
    <property type="entry name" value="Mur_ligase_M"/>
    <property type="match status" value="1"/>
</dbReference>
<evidence type="ECO:0000259" key="2">
    <source>
        <dbReference type="Pfam" id="PF08245"/>
    </source>
</evidence>
<evidence type="ECO:0000259" key="1">
    <source>
        <dbReference type="Pfam" id="PF02875"/>
    </source>
</evidence>
<comment type="caution">
    <text evidence="3">The sequence shown here is derived from an EMBL/GenBank/DDBJ whole genome shotgun (WGS) entry which is preliminary data.</text>
</comment>
<protein>
    <submittedName>
        <fullName evidence="3">UDP-N-acetylmuramate--L-alanyl-gamma-D-glutamyl-meso-2,6-diaminoheptandioate ligase</fullName>
        <ecNumber evidence="3">6.3.2.45</ecNumber>
    </submittedName>
</protein>
<dbReference type="InterPro" id="IPR013221">
    <property type="entry name" value="Mur_ligase_cen"/>
</dbReference>
<feature type="domain" description="Mur ligase central" evidence="2">
    <location>
        <begin position="96"/>
        <end position="271"/>
    </location>
</feature>
<dbReference type="InterPro" id="IPR004101">
    <property type="entry name" value="Mur_ligase_C"/>
</dbReference>
<dbReference type="InterPro" id="IPR036615">
    <property type="entry name" value="Mur_ligase_C_dom_sf"/>
</dbReference>
<sequence length="439" mass="49451">MHQLAIALHLEGHLVSGSDDEIFDPALSNLRRYNLVHENYFWDSDKISEDIDLVILGMHARNDNPELIKAKEIGLDVVSFPEYIYRRSRNKKRVVIGGSHGKTTITSMIMHVLRECGRPFDYLVGSRVRGFDVMVSLDESNDAIVIEGDEYLSSCLDPRPKFHHYHPDIAVVSGIEWDHINVFPVFEQYVDAFRTYVNSVPAGGSIIYCNTDENVAALMGEYGGQAEKVPYEAVPYEIDNNEVKVFCGVVPIAVNVFGEHNMLNMSAAFEVCRRLGISDESFFSAIAGFEGAARRLENIHESDGLRIFRDFAHAPSKLKATVKAVKTRYPDDLLLAVFELHTFSSMNREFLTHYASALDLADVAAVYFSPHAFDLKKLKAFTAAEIREGFNRRDITVLNEPESLLEFVAENMKKPVSILLMSSGNFDNANFDRIPLLNK</sequence>
<keyword evidence="3" id="KW-0436">Ligase</keyword>
<accession>A0A644YJ42</accession>
<dbReference type="Gene3D" id="3.40.50.720">
    <property type="entry name" value="NAD(P)-binding Rossmann-like Domain"/>
    <property type="match status" value="1"/>
</dbReference>
<dbReference type="InterPro" id="IPR050061">
    <property type="entry name" value="MurCDEF_pg_biosynth"/>
</dbReference>
<proteinExistence type="predicted"/>